<geneLocation type="mitochondrion" evidence="2"/>
<keyword evidence="2" id="KW-0496">Mitochondrion</keyword>
<evidence type="ECO:0000313" key="2">
    <source>
        <dbReference type="EMBL" id="QGZ10041.1"/>
    </source>
</evidence>
<keyword evidence="1" id="KW-0812">Transmembrane</keyword>
<dbReference type="AlphaFoldDB" id="A0A6B9ITU5"/>
<name>A0A6B9ITU5_9ANNE</name>
<keyword evidence="1" id="KW-1133">Transmembrane helix</keyword>
<feature type="transmembrane region" description="Helical" evidence="1">
    <location>
        <begin position="48"/>
        <end position="70"/>
    </location>
</feature>
<dbReference type="EMBL" id="MK642870">
    <property type="protein sequence ID" value="QGZ10041.1"/>
    <property type="molecule type" value="Genomic_DNA"/>
</dbReference>
<gene>
    <name evidence="2" type="primary">ND6</name>
</gene>
<protein>
    <submittedName>
        <fullName evidence="2">NADH dehydrogenase subunit 6</fullName>
    </submittedName>
</protein>
<reference evidence="2" key="1">
    <citation type="submission" date="2019-03" db="EMBL/GenBank/DDBJ databases">
        <authorList>
            <person name="Shekhovtsov S.V."/>
            <person name="Golovanova E.V."/>
            <person name="Berman D.I."/>
            <person name="Bulakhova N.A."/>
            <person name="Szederjesi T."/>
            <person name="Peltek S.E."/>
        </authorList>
    </citation>
    <scope>NUCLEOTIDE SEQUENCE</scope>
</reference>
<feature type="transmembrane region" description="Helical" evidence="1">
    <location>
        <begin position="82"/>
        <end position="99"/>
    </location>
</feature>
<accession>A0A6B9ITU5</accession>
<evidence type="ECO:0000256" key="1">
    <source>
        <dbReference type="SAM" id="Phobius"/>
    </source>
</evidence>
<feature type="transmembrane region" description="Helical" evidence="1">
    <location>
        <begin position="15"/>
        <end position="42"/>
    </location>
</feature>
<proteinExistence type="predicted"/>
<organism evidence="2">
    <name type="scientific">Eisenia spelaea</name>
    <dbReference type="NCBI Taxonomy" id="1502428"/>
    <lineage>
        <taxon>Eukaryota</taxon>
        <taxon>Metazoa</taxon>
        <taxon>Spiralia</taxon>
        <taxon>Lophotrochozoa</taxon>
        <taxon>Annelida</taxon>
        <taxon>Clitellata</taxon>
        <taxon>Oligochaeta</taxon>
        <taxon>Crassiclitellata</taxon>
        <taxon>Lumbricina</taxon>
        <taxon>Lumbricidae</taxon>
        <taxon>Lumbricinae</taxon>
        <taxon>Eisenia</taxon>
    </lineage>
</organism>
<sequence length="155" mass="17413">MILTLYMLMMITTTFTLYLATTPIMLGGCILMMSLLLSAVFASFLSSWFAFLIFLIYIGGMLVMFAYFLALTPNQQMTYSSNLLYMLISMLTLTSLVYYSNIKIPTMLQFSQGNSTLYLANTCPLLIVLALVLLLTMIIVVKLTTISKGPLRPFM</sequence>
<keyword evidence="1" id="KW-0472">Membrane</keyword>
<feature type="transmembrane region" description="Helical" evidence="1">
    <location>
        <begin position="119"/>
        <end position="141"/>
    </location>
</feature>
<reference evidence="2" key="2">
    <citation type="journal article" date="2020" name="Eur. J. Soil Biol.">
        <title>Phylogeny of the Eisenia nordenskioldi complex based on mitochondrial genomes.</title>
        <authorList>
            <person name="Shekhovtsov S."/>
            <person name="Golovanova E."/>
            <person name="Ershov N."/>
            <person name="Poluboyarova T."/>
            <person name="Berman D."/>
            <person name="Bulakhova N."/>
            <person name="Szederjesi T."/>
            <person name="Peltek S."/>
        </authorList>
    </citation>
    <scope>NUCLEOTIDE SEQUENCE</scope>
</reference>